<evidence type="ECO:0000313" key="2">
    <source>
        <dbReference type="EMBL" id="MFC7615247.1"/>
    </source>
</evidence>
<keyword evidence="3" id="KW-1185">Reference proteome</keyword>
<feature type="compositionally biased region" description="Low complexity" evidence="1">
    <location>
        <begin position="195"/>
        <end position="219"/>
    </location>
</feature>
<dbReference type="Proteomes" id="UP001596512">
    <property type="component" value="Unassembled WGS sequence"/>
</dbReference>
<sequence length="266" mass="28177">MAGLGGRRAEEATTTLRVLSGSAVPWAPGPVVCVAGAVIGGTAAASDAEDLLGPLRAIAKPLRDTWRSDGPAAPLFAHEHPAGPRRTVADHLLLDEIGRDGVLEFLRVAGEGSGSPLLMAELRNLGGALAEPDPAGGLLDSVDARFAYVGCGSAVDAGPRRRAWSTTRWFGRCCRRGTWAPRCRAWWGRGRSRRGTSTGSGPPGRTRSARGSTRTGCSRATWRPAPLGDRVRHPGVRVSPSRARSWARSRRPQGCEDGARWGPGRR</sequence>
<name>A0ABW2TN80_9PSEU</name>
<evidence type="ECO:0000313" key="3">
    <source>
        <dbReference type="Proteomes" id="UP001596512"/>
    </source>
</evidence>
<comment type="caution">
    <text evidence="2">The sequence shown here is derived from an EMBL/GenBank/DDBJ whole genome shotgun (WGS) entry which is preliminary data.</text>
</comment>
<reference evidence="3" key="1">
    <citation type="journal article" date="2019" name="Int. J. Syst. Evol. Microbiol.">
        <title>The Global Catalogue of Microorganisms (GCM) 10K type strain sequencing project: providing services to taxonomists for standard genome sequencing and annotation.</title>
        <authorList>
            <consortium name="The Broad Institute Genomics Platform"/>
            <consortium name="The Broad Institute Genome Sequencing Center for Infectious Disease"/>
            <person name="Wu L."/>
            <person name="Ma J."/>
        </authorList>
    </citation>
    <scope>NUCLEOTIDE SEQUENCE [LARGE SCALE GENOMIC DNA]</scope>
    <source>
        <strain evidence="3">JCM 17695</strain>
    </source>
</reference>
<feature type="region of interest" description="Disordered" evidence="1">
    <location>
        <begin position="190"/>
        <end position="266"/>
    </location>
</feature>
<organism evidence="2 3">
    <name type="scientific">Actinokineospora soli</name>
    <dbReference type="NCBI Taxonomy" id="1048753"/>
    <lineage>
        <taxon>Bacteria</taxon>
        <taxon>Bacillati</taxon>
        <taxon>Actinomycetota</taxon>
        <taxon>Actinomycetes</taxon>
        <taxon>Pseudonocardiales</taxon>
        <taxon>Pseudonocardiaceae</taxon>
        <taxon>Actinokineospora</taxon>
    </lineage>
</organism>
<protein>
    <submittedName>
        <fullName evidence="2">Uncharacterized protein</fullName>
    </submittedName>
</protein>
<dbReference type="Gene3D" id="3.40.462.20">
    <property type="match status" value="1"/>
</dbReference>
<proteinExistence type="predicted"/>
<accession>A0ABW2TN80</accession>
<dbReference type="EMBL" id="JBHTEY010000004">
    <property type="protein sequence ID" value="MFC7615247.1"/>
    <property type="molecule type" value="Genomic_DNA"/>
</dbReference>
<evidence type="ECO:0000256" key="1">
    <source>
        <dbReference type="SAM" id="MobiDB-lite"/>
    </source>
</evidence>
<gene>
    <name evidence="2" type="ORF">ACFQV2_18780</name>
</gene>